<feature type="region of interest" description="Disordered" evidence="3">
    <location>
        <begin position="1"/>
        <end position="59"/>
    </location>
</feature>
<dbReference type="PANTHER" id="PTHR22968">
    <property type="entry name" value="PROTEIN KINASE C, MU"/>
    <property type="match status" value="1"/>
</dbReference>
<evidence type="ECO:0000256" key="1">
    <source>
        <dbReference type="ARBA" id="ARBA00022723"/>
    </source>
</evidence>
<keyword evidence="6" id="KW-1185">Reference proteome</keyword>
<dbReference type="PRINTS" id="PR00008">
    <property type="entry name" value="DAGPEDOMAIN"/>
</dbReference>
<dbReference type="InterPro" id="IPR020454">
    <property type="entry name" value="DAG/PE-bd"/>
</dbReference>
<evidence type="ECO:0000313" key="5">
    <source>
        <dbReference type="EnsemblMetazoa" id="XP_038079390.1"/>
    </source>
</evidence>
<organism evidence="5 6">
    <name type="scientific">Patiria miniata</name>
    <name type="common">Bat star</name>
    <name type="synonym">Asterina miniata</name>
    <dbReference type="NCBI Taxonomy" id="46514"/>
    <lineage>
        <taxon>Eukaryota</taxon>
        <taxon>Metazoa</taxon>
        <taxon>Echinodermata</taxon>
        <taxon>Eleutherozoa</taxon>
        <taxon>Asterozoa</taxon>
        <taxon>Asteroidea</taxon>
        <taxon>Valvatacea</taxon>
        <taxon>Valvatida</taxon>
        <taxon>Asterinidae</taxon>
        <taxon>Patiria</taxon>
    </lineage>
</organism>
<evidence type="ECO:0000259" key="4">
    <source>
        <dbReference type="PROSITE" id="PS50081"/>
    </source>
</evidence>
<dbReference type="GO" id="GO:0005829">
    <property type="term" value="C:cytosol"/>
    <property type="evidence" value="ECO:0007669"/>
    <property type="project" value="TreeGrafter"/>
</dbReference>
<dbReference type="InterPro" id="IPR002219">
    <property type="entry name" value="PKC_DAG/PE"/>
</dbReference>
<dbReference type="SMART" id="SM00109">
    <property type="entry name" value="C1"/>
    <property type="match status" value="2"/>
</dbReference>
<keyword evidence="2" id="KW-0862">Zinc</keyword>
<dbReference type="OMA" id="TNFKQPT"/>
<dbReference type="GO" id="GO:0008270">
    <property type="term" value="F:zinc ion binding"/>
    <property type="evidence" value="ECO:0007669"/>
    <property type="project" value="UniProtKB-KW"/>
</dbReference>
<dbReference type="GeneID" id="119746492"/>
<proteinExistence type="predicted"/>
<dbReference type="Proteomes" id="UP000887568">
    <property type="component" value="Unplaced"/>
</dbReference>
<evidence type="ECO:0000313" key="6">
    <source>
        <dbReference type="Proteomes" id="UP000887568"/>
    </source>
</evidence>
<dbReference type="InterPro" id="IPR046349">
    <property type="entry name" value="C1-like_sf"/>
</dbReference>
<dbReference type="Pfam" id="PF00130">
    <property type="entry name" value="C1_1"/>
    <property type="match status" value="2"/>
</dbReference>
<dbReference type="GO" id="GO:0035556">
    <property type="term" value="P:intracellular signal transduction"/>
    <property type="evidence" value="ECO:0007669"/>
    <property type="project" value="TreeGrafter"/>
</dbReference>
<dbReference type="OrthoDB" id="63267at2759"/>
<dbReference type="Gene3D" id="3.30.60.20">
    <property type="match status" value="2"/>
</dbReference>
<feature type="compositionally biased region" description="Basic and acidic residues" evidence="3">
    <location>
        <begin position="1"/>
        <end position="15"/>
    </location>
</feature>
<reference evidence="5" key="1">
    <citation type="submission" date="2022-11" db="UniProtKB">
        <authorList>
            <consortium name="EnsemblMetazoa"/>
        </authorList>
    </citation>
    <scope>IDENTIFICATION</scope>
</reference>
<sequence>MSEPAIEKPEDKVEEAPAAVEPETHEEVQDDPAAEAKTDSAETTPKKRHRKVHDANGHQFRSTNFKQPTFCSHCNKFIWGIWSQGYQCKVCRVVVHKRCHNQIIPVCPASSEHEDTQEHKLKISNYFRPTFCRHCGSLLYGFIHQGLKCQDCKMNFHKRCGKNVAPNCVSKVTVEAES</sequence>
<dbReference type="RefSeq" id="XP_038079390.1">
    <property type="nucleotide sequence ID" value="XM_038223462.1"/>
</dbReference>
<dbReference type="PROSITE" id="PS00479">
    <property type="entry name" value="ZF_DAG_PE_1"/>
    <property type="match status" value="2"/>
</dbReference>
<dbReference type="PROSITE" id="PS50081">
    <property type="entry name" value="ZF_DAG_PE_2"/>
    <property type="match status" value="2"/>
</dbReference>
<name>A0A914BTL4_PATMI</name>
<feature type="domain" description="Phorbol-ester/DAG-type" evidence="4">
    <location>
        <begin position="118"/>
        <end position="168"/>
    </location>
</feature>
<dbReference type="GO" id="GO:0016020">
    <property type="term" value="C:membrane"/>
    <property type="evidence" value="ECO:0007669"/>
    <property type="project" value="UniProtKB-SubCell"/>
</dbReference>
<keyword evidence="1" id="KW-0479">Metal-binding</keyword>
<evidence type="ECO:0000256" key="3">
    <source>
        <dbReference type="SAM" id="MobiDB-lite"/>
    </source>
</evidence>
<dbReference type="GO" id="GO:0007200">
    <property type="term" value="P:phospholipase C-activating G protein-coupled receptor signaling pathway"/>
    <property type="evidence" value="ECO:0007669"/>
    <property type="project" value="TreeGrafter"/>
</dbReference>
<dbReference type="SUPFAM" id="SSF57889">
    <property type="entry name" value="Cysteine-rich domain"/>
    <property type="match status" value="2"/>
</dbReference>
<dbReference type="AlphaFoldDB" id="A0A914BTL4"/>
<dbReference type="EnsemblMetazoa" id="XM_038223462.1">
    <property type="protein sequence ID" value="XP_038079390.1"/>
    <property type="gene ID" value="LOC119746492"/>
</dbReference>
<accession>A0A914BTL4</accession>
<feature type="domain" description="Phorbol-ester/DAG-type" evidence="4">
    <location>
        <begin position="57"/>
        <end position="107"/>
    </location>
</feature>
<dbReference type="GO" id="GO:0004674">
    <property type="term" value="F:protein serine/threonine kinase activity"/>
    <property type="evidence" value="ECO:0007669"/>
    <property type="project" value="UniProtKB-KW"/>
</dbReference>
<dbReference type="PANTHER" id="PTHR22968:SF14">
    <property type="entry name" value="PROTEIN KINASE C"/>
    <property type="match status" value="1"/>
</dbReference>
<protein>
    <recommendedName>
        <fullName evidence="4">Phorbol-ester/DAG-type domain-containing protein</fullName>
    </recommendedName>
</protein>
<evidence type="ECO:0000256" key="2">
    <source>
        <dbReference type="ARBA" id="ARBA00022833"/>
    </source>
</evidence>